<feature type="transmembrane region" description="Helical" evidence="2">
    <location>
        <begin position="556"/>
        <end position="575"/>
    </location>
</feature>
<dbReference type="InterPro" id="IPR031559">
    <property type="entry name" value="SMG1"/>
</dbReference>
<keyword evidence="2" id="KW-0472">Membrane</keyword>
<protein>
    <submittedName>
        <fullName evidence="4">Uncharacterized protein</fullName>
    </submittedName>
</protein>
<evidence type="ECO:0000256" key="1">
    <source>
        <dbReference type="SAM" id="MobiDB-lite"/>
    </source>
</evidence>
<proteinExistence type="predicted"/>
<dbReference type="Pfam" id="PF15785">
    <property type="entry name" value="SMG1"/>
    <property type="match status" value="3"/>
</dbReference>
<feature type="compositionally biased region" description="Basic and acidic residues" evidence="1">
    <location>
        <begin position="405"/>
        <end position="414"/>
    </location>
</feature>
<name>A0A915C635_PARUN</name>
<feature type="region of interest" description="Disordered" evidence="1">
    <location>
        <begin position="151"/>
        <end position="218"/>
    </location>
</feature>
<reference evidence="4" key="1">
    <citation type="submission" date="2022-11" db="UniProtKB">
        <authorList>
            <consortium name="WormBaseParasite"/>
        </authorList>
    </citation>
    <scope>IDENTIFICATION</scope>
</reference>
<keyword evidence="2" id="KW-1133">Transmembrane helix</keyword>
<keyword evidence="3" id="KW-1185">Reference proteome</keyword>
<feature type="transmembrane region" description="Helical" evidence="2">
    <location>
        <begin position="30"/>
        <end position="57"/>
    </location>
</feature>
<feature type="compositionally biased region" description="Basic and acidic residues" evidence="1">
    <location>
        <begin position="181"/>
        <end position="202"/>
    </location>
</feature>
<evidence type="ECO:0000313" key="4">
    <source>
        <dbReference type="WBParaSite" id="PgR094_g006_t01"/>
    </source>
</evidence>
<organism evidence="3 4">
    <name type="scientific">Parascaris univalens</name>
    <name type="common">Nematode worm</name>
    <dbReference type="NCBI Taxonomy" id="6257"/>
    <lineage>
        <taxon>Eukaryota</taxon>
        <taxon>Metazoa</taxon>
        <taxon>Ecdysozoa</taxon>
        <taxon>Nematoda</taxon>
        <taxon>Chromadorea</taxon>
        <taxon>Rhabditida</taxon>
        <taxon>Spirurina</taxon>
        <taxon>Ascaridomorpha</taxon>
        <taxon>Ascaridoidea</taxon>
        <taxon>Ascarididae</taxon>
        <taxon>Parascaris</taxon>
    </lineage>
</organism>
<evidence type="ECO:0000313" key="3">
    <source>
        <dbReference type="Proteomes" id="UP000887569"/>
    </source>
</evidence>
<feature type="region of interest" description="Disordered" evidence="1">
    <location>
        <begin position="396"/>
        <end position="432"/>
    </location>
</feature>
<feature type="transmembrane region" description="Helical" evidence="2">
    <location>
        <begin position="288"/>
        <end position="307"/>
    </location>
</feature>
<feature type="region of interest" description="Disordered" evidence="1">
    <location>
        <begin position="1147"/>
        <end position="1170"/>
    </location>
</feature>
<sequence>MALHRDRSSCINAASMTRFFTGVLVMTSTLALSLVCLAVFSAMIGIASLGLALFVVLRDRLFPLNASMLPSKAHQFQRQSEDTQPMSTMNASGNDKISRKNEQLYAINDGDIIDLDDAGLIKMSRLRVPRGTQLKIDETAFITDNGDVIDEMTSKSSQHPSDGEHERIVDDVEMPQNSSYDNDKLSDDPIMKREDQFLKDSESMSNSESSPNKLTTEKRVVPLNIDPKEDLEMKDADKDQHTATMMTTAKTSGSTIITEVTFTIEPPFEKVIVEPLCSTSTFSYLLDIFGYLLGTFNYLLGTFSYLLGAFSYPLGTSSYQLGTFSYLSAMSTMNASGSDKISRKNEQLYAINDGDIIDLDDAGLIKMSRSRVPRGTQLKIDETAFITDNGDVIDEMTSKSSQHPSDGEHEKIVDDVEMPQNSSYDNDKLSNDPIMKREHQFLKDSESMSNSERSPNKLTTEMRVVPLNIDPKEDLEMKDADKDQHTATMMTTAKTSGSTIITEVTLTIEPPFEKVIVEPLCSTTIYWVLPAIYWVLPAIYWVLPAIYWVLSAIYRVLSIGYLQLSVGELLVVLLIDEVTSPVLLQCNALKTRNTLLRHRWCIVRRCSKLRKVKKPRRALLISKNSLQLLIMSVFMANFYVTIIFGVYFGISGTNGIIEEHFGSFRQDCSRQERSYKEQKITACDELQKFLLALDTAAVCEIIMDAVKRSSEKYPEEKTMILRAFGPASLNFIGEVMVAVKKQLDTNDSPTVLIPLLDICLAVAQYFPAVFKKSFDVSSITELYTLFVLKIGLRGDVVDFTVGWVCGPDQPKSVVDKCNQMLTDCGHFGIGRLLKRVRYSRWLAYGGIARECYRAFLRTTSDIKKRYEDGCDITCPSDSVDVVNVPQAHPIIVPLLRGKLLDAVDSYRYPGHLTIIYDRLFGQIACQSALLKHIIAPEVGEVFASMADVLWCSLQVVFDNMSHEMTASVVEMVIGPEGAVQGLIYGSKEVLHAVIDLYGKLLTPKALPTLQAAYHCVRSELSDTLAKLLLIDDEMSSDTSIDNGNWMEDTIATIYTSSMGDESTNLDYISKWRWALAQVAQYCIENRLRTPLGKPADTFLKLENEIRRLALSSLTHKPSGANGDSAANVRAEVLEKDEPTPKCLTVTRSRRGVAREDDEDSEADTNREPRQLSSAEQWWRVRALLETIELLDKLMSFACDGALFPLCILSQTSQQFFMTNEATCSGWMSRMYLMTMAVAYGNGHYEHVLRLGAGALRDAKKRIASAGHICAVGDGQTTDEKDLHPEMMDAAAHTCISWMVRSLVEMGRPQPIMGIYSWAKKVYRLRFQWIKYAADMAAGRIETALDGLVNCANDTKQPENVRKTIRHLIITALSRIRNPEEMIRVWRALDGSHNNEENLSTTPKGFDDFVWSKSFIATKLW</sequence>
<feature type="compositionally biased region" description="Basic and acidic residues" evidence="1">
    <location>
        <begin position="161"/>
        <end position="170"/>
    </location>
</feature>
<dbReference type="GO" id="GO:0004674">
    <property type="term" value="F:protein serine/threonine kinase activity"/>
    <property type="evidence" value="ECO:0007669"/>
    <property type="project" value="InterPro"/>
</dbReference>
<feature type="transmembrane region" description="Helical" evidence="2">
    <location>
        <begin position="524"/>
        <end position="550"/>
    </location>
</feature>
<feature type="transmembrane region" description="Helical" evidence="2">
    <location>
        <begin position="626"/>
        <end position="650"/>
    </location>
</feature>
<dbReference type="Proteomes" id="UP000887569">
    <property type="component" value="Unplaced"/>
</dbReference>
<dbReference type="WBParaSite" id="PgR094_g006_t01">
    <property type="protein sequence ID" value="PgR094_g006_t01"/>
    <property type="gene ID" value="PgR094_g006"/>
</dbReference>
<accession>A0A915C635</accession>
<keyword evidence="2" id="KW-0812">Transmembrane</keyword>
<dbReference type="GO" id="GO:0000184">
    <property type="term" value="P:nuclear-transcribed mRNA catabolic process, nonsense-mediated decay"/>
    <property type="evidence" value="ECO:0007669"/>
    <property type="project" value="InterPro"/>
</dbReference>
<evidence type="ECO:0000256" key="2">
    <source>
        <dbReference type="SAM" id="Phobius"/>
    </source>
</evidence>